<evidence type="ECO:0000313" key="4">
    <source>
        <dbReference type="Proteomes" id="UP000589896"/>
    </source>
</evidence>
<keyword evidence="2" id="KW-0732">Signal</keyword>
<reference evidence="3 4" key="1">
    <citation type="submission" date="2020-07" db="EMBL/GenBank/DDBJ databases">
        <title>isolation of Luteimonas sp. SJ-16.</title>
        <authorList>
            <person name="Huang X.-X."/>
            <person name="Xu L."/>
            <person name="Sun J.-Q."/>
        </authorList>
    </citation>
    <scope>NUCLEOTIDE SEQUENCE [LARGE SCALE GENOMIC DNA]</scope>
    <source>
        <strain evidence="3 4">SJ-16</strain>
    </source>
</reference>
<keyword evidence="4" id="KW-1185">Reference proteome</keyword>
<accession>A0A7Z0TTW5</accession>
<evidence type="ECO:0000313" key="3">
    <source>
        <dbReference type="EMBL" id="NYZ62241.1"/>
    </source>
</evidence>
<proteinExistence type="predicted"/>
<feature type="signal peptide" evidence="2">
    <location>
        <begin position="1"/>
        <end position="22"/>
    </location>
</feature>
<dbReference type="RefSeq" id="WP_180544469.1">
    <property type="nucleotide sequence ID" value="NZ_JACCJZ010000013.1"/>
</dbReference>
<feature type="chain" id="PRO_5030531007" evidence="2">
    <location>
        <begin position="23"/>
        <end position="182"/>
    </location>
</feature>
<dbReference type="AlphaFoldDB" id="A0A7Z0TTW5"/>
<organism evidence="3 4">
    <name type="scientific">Luteimonas deserti</name>
    <dbReference type="NCBI Taxonomy" id="2752306"/>
    <lineage>
        <taxon>Bacteria</taxon>
        <taxon>Pseudomonadati</taxon>
        <taxon>Pseudomonadota</taxon>
        <taxon>Gammaproteobacteria</taxon>
        <taxon>Lysobacterales</taxon>
        <taxon>Lysobacteraceae</taxon>
        <taxon>Luteimonas</taxon>
    </lineage>
</organism>
<dbReference type="EMBL" id="JACCJZ010000013">
    <property type="protein sequence ID" value="NYZ62241.1"/>
    <property type="molecule type" value="Genomic_DNA"/>
</dbReference>
<evidence type="ECO:0000256" key="2">
    <source>
        <dbReference type="SAM" id="SignalP"/>
    </source>
</evidence>
<sequence>MKRKLPLAPTALLIALALGSCARREADAETDAGSAATSAAEPTSAPQAAPPPPELAAVKVDVQLSPQAEAKLRSLGENVRVEVIYGGDAAPDATIEPNEMGLVELSRTVHELDGSGTLQFSEDDIDTSRLDQIVGQPQLMINVISGKKTTPQNLLACAFYWDTLSAAGKSGVQIPCTLSEES</sequence>
<evidence type="ECO:0000256" key="1">
    <source>
        <dbReference type="SAM" id="MobiDB-lite"/>
    </source>
</evidence>
<dbReference type="PROSITE" id="PS51257">
    <property type="entry name" value="PROKAR_LIPOPROTEIN"/>
    <property type="match status" value="1"/>
</dbReference>
<protein>
    <submittedName>
        <fullName evidence="3">Uncharacterized protein</fullName>
    </submittedName>
</protein>
<comment type="caution">
    <text evidence="3">The sequence shown here is derived from an EMBL/GenBank/DDBJ whole genome shotgun (WGS) entry which is preliminary data.</text>
</comment>
<dbReference type="Proteomes" id="UP000589896">
    <property type="component" value="Unassembled WGS sequence"/>
</dbReference>
<name>A0A7Z0TTW5_9GAMM</name>
<feature type="compositionally biased region" description="Low complexity" evidence="1">
    <location>
        <begin position="31"/>
        <end position="47"/>
    </location>
</feature>
<gene>
    <name evidence="3" type="ORF">H0E82_05635</name>
</gene>
<feature type="region of interest" description="Disordered" evidence="1">
    <location>
        <begin position="25"/>
        <end position="53"/>
    </location>
</feature>